<accession>A0A2N3IRQ9</accession>
<protein>
    <submittedName>
        <fullName evidence="1">Uncharacterized protein</fullName>
    </submittedName>
</protein>
<proteinExistence type="predicted"/>
<organism evidence="1 2">
    <name type="scientific">Aeromonas sobria</name>
    <dbReference type="NCBI Taxonomy" id="646"/>
    <lineage>
        <taxon>Bacteria</taxon>
        <taxon>Pseudomonadati</taxon>
        <taxon>Pseudomonadota</taxon>
        <taxon>Gammaproteobacteria</taxon>
        <taxon>Aeromonadales</taxon>
        <taxon>Aeromonadaceae</taxon>
        <taxon>Aeromonas</taxon>
    </lineage>
</organism>
<gene>
    <name evidence="1" type="ORF">AOX56_05535</name>
</gene>
<sequence length="129" mass="13729">MCEPPSASRVTQDYALPQFGVLGTTDRQGREFVRLSLRAKRHGVEGQGRDGPLKCYSCGLIPIRVNTMQDRNVILAEAALVLELFQILLGGQLVGSLHRSRQQGEGSLGLAGTIKGTAGGVGGERCHGD</sequence>
<evidence type="ECO:0000313" key="1">
    <source>
        <dbReference type="EMBL" id="PKQ74336.1"/>
    </source>
</evidence>
<dbReference type="AlphaFoldDB" id="A0A2N3IRQ9"/>
<evidence type="ECO:0000313" key="2">
    <source>
        <dbReference type="Proteomes" id="UP000233526"/>
    </source>
</evidence>
<dbReference type="EMBL" id="LJZX01000056">
    <property type="protein sequence ID" value="PKQ74336.1"/>
    <property type="molecule type" value="Genomic_DNA"/>
</dbReference>
<name>A0A2N3IRQ9_AERSO</name>
<comment type="caution">
    <text evidence="1">The sequence shown here is derived from an EMBL/GenBank/DDBJ whole genome shotgun (WGS) entry which is preliminary data.</text>
</comment>
<reference evidence="1 2" key="1">
    <citation type="journal article" date="2017" name="Front. Microbiol.">
        <title>Strong Genomic and Phenotypic Heterogeneity in the Aeromonas sobria Species Complex.</title>
        <authorList>
            <person name="Gauthier J."/>
            <person name="Vincent A.T."/>
            <person name="Charette S.J."/>
            <person name="Derome N."/>
        </authorList>
    </citation>
    <scope>NUCLEOTIDE SEQUENCE [LARGE SCALE GENOMIC DNA]</scope>
    <source>
        <strain evidence="1 2">JF2635</strain>
    </source>
</reference>
<dbReference type="Proteomes" id="UP000233526">
    <property type="component" value="Unassembled WGS sequence"/>
</dbReference>